<dbReference type="HAMAP" id="MF_01463_B">
    <property type="entry name" value="SecD_B"/>
    <property type="match status" value="1"/>
</dbReference>
<proteinExistence type="inferred from homology"/>
<dbReference type="RefSeq" id="WP_269041049.1">
    <property type="nucleotide sequence ID" value="NZ_CP114040.1"/>
</dbReference>
<evidence type="ECO:0000256" key="2">
    <source>
        <dbReference type="ARBA" id="ARBA00022448"/>
    </source>
</evidence>
<keyword evidence="8 9" id="KW-0472">Membrane</keyword>
<keyword evidence="14" id="KW-1185">Reference proteome</keyword>
<comment type="subcellular location">
    <subcellularLocation>
        <location evidence="1 9">Cell membrane</location>
        <topology evidence="1 9">Multi-pass membrane protein</topology>
    </subcellularLocation>
</comment>
<evidence type="ECO:0000256" key="1">
    <source>
        <dbReference type="ARBA" id="ARBA00004651"/>
    </source>
</evidence>
<accession>A0ABY7HHA2</accession>
<reference evidence="13" key="1">
    <citation type="submission" date="2022-11" db="EMBL/GenBank/DDBJ databases">
        <title>Minimal conservation of predation-associated metabolite biosynthetic gene clusters underscores biosynthetic potential of Myxococcota including descriptions for ten novel species: Archangium lansinium sp. nov., Myxococcus landrumus sp. nov., Nannocystis bai.</title>
        <authorList>
            <person name="Ahearne A."/>
            <person name="Stevens C."/>
            <person name="Dowd S."/>
        </authorList>
    </citation>
    <scope>NUCLEOTIDE SEQUENCE</scope>
    <source>
        <strain evidence="13">Fl3</strain>
    </source>
</reference>
<dbReference type="InterPro" id="IPR022813">
    <property type="entry name" value="SecD/SecF_arch_bac"/>
</dbReference>
<dbReference type="SUPFAM" id="SSF82866">
    <property type="entry name" value="Multidrug efflux transporter AcrB transmembrane domain"/>
    <property type="match status" value="1"/>
</dbReference>
<dbReference type="PANTHER" id="PTHR30081:SF1">
    <property type="entry name" value="PROTEIN TRANSLOCASE SUBUNIT SECD"/>
    <property type="match status" value="1"/>
</dbReference>
<evidence type="ECO:0000259" key="12">
    <source>
        <dbReference type="Pfam" id="PF22599"/>
    </source>
</evidence>
<evidence type="ECO:0000256" key="6">
    <source>
        <dbReference type="ARBA" id="ARBA00022989"/>
    </source>
</evidence>
<evidence type="ECO:0000256" key="9">
    <source>
        <dbReference type="HAMAP-Rule" id="MF_01463"/>
    </source>
</evidence>
<evidence type="ECO:0000259" key="11">
    <source>
        <dbReference type="Pfam" id="PF21760"/>
    </source>
</evidence>
<keyword evidence="3 9" id="KW-1003">Cell membrane</keyword>
<keyword evidence="7 9" id="KW-0811">Translocation</keyword>
<feature type="domain" description="Protein translocase subunit SecDF P1" evidence="11">
    <location>
        <begin position="159"/>
        <end position="198"/>
    </location>
</feature>
<comment type="caution">
    <text evidence="9">Lacks conserved residue(s) required for the propagation of feature annotation.</text>
</comment>
<protein>
    <recommendedName>
        <fullName evidence="9">Protein translocase subunit SecD</fullName>
    </recommendedName>
</protein>
<feature type="domain" description="SecDF P1 head subdomain" evidence="12">
    <location>
        <begin position="422"/>
        <end position="530"/>
    </location>
</feature>
<evidence type="ECO:0000259" key="10">
    <source>
        <dbReference type="Pfam" id="PF02355"/>
    </source>
</evidence>
<evidence type="ECO:0000256" key="3">
    <source>
        <dbReference type="ARBA" id="ARBA00022475"/>
    </source>
</evidence>
<comment type="subunit">
    <text evidence="9">Forms a complex with SecF. Part of the essential Sec protein translocation apparatus which comprises SecA, SecYEG and auxiliary proteins SecDF. Other proteins may also be involved.</text>
</comment>
<dbReference type="InterPro" id="IPR055344">
    <property type="entry name" value="SecD_SecF_C_bact"/>
</dbReference>
<dbReference type="InterPro" id="IPR048631">
    <property type="entry name" value="SecD_1st"/>
</dbReference>
<dbReference type="Gene3D" id="1.20.1640.10">
    <property type="entry name" value="Multidrug efflux transporter AcrB transmembrane domain"/>
    <property type="match status" value="1"/>
</dbReference>
<evidence type="ECO:0000313" key="13">
    <source>
        <dbReference type="EMBL" id="WAS98691.1"/>
    </source>
</evidence>
<evidence type="ECO:0000256" key="4">
    <source>
        <dbReference type="ARBA" id="ARBA00022692"/>
    </source>
</evidence>
<feature type="transmembrane region" description="Helical" evidence="9">
    <location>
        <begin position="604"/>
        <end position="626"/>
    </location>
</feature>
<keyword evidence="2 9" id="KW-0813">Transport</keyword>
<feature type="transmembrane region" description="Helical" evidence="9">
    <location>
        <begin position="553"/>
        <end position="571"/>
    </location>
</feature>
<comment type="similarity">
    <text evidence="9">Belongs to the SecD/SecF family. SecD subfamily.</text>
</comment>
<dbReference type="Pfam" id="PF02355">
    <property type="entry name" value="SecD_SecF_C"/>
    <property type="match status" value="1"/>
</dbReference>
<dbReference type="Gene3D" id="3.30.70.3220">
    <property type="match status" value="1"/>
</dbReference>
<feature type="transmembrane region" description="Helical" evidence="9">
    <location>
        <begin position="578"/>
        <end position="598"/>
    </location>
</feature>
<evidence type="ECO:0000256" key="7">
    <source>
        <dbReference type="ARBA" id="ARBA00023010"/>
    </source>
</evidence>
<keyword evidence="4 9" id="KW-0812">Transmembrane</keyword>
<feature type="transmembrane region" description="Helical" evidence="9">
    <location>
        <begin position="647"/>
        <end position="669"/>
    </location>
</feature>
<evidence type="ECO:0000256" key="8">
    <source>
        <dbReference type="ARBA" id="ARBA00023136"/>
    </source>
</evidence>
<dbReference type="PANTHER" id="PTHR30081">
    <property type="entry name" value="PROTEIN-EXPORT MEMBRANE PROTEIN SEC"/>
    <property type="match status" value="1"/>
</dbReference>
<feature type="domain" description="Protein export membrane protein SecD/SecF C-terminal" evidence="10">
    <location>
        <begin position="539"/>
        <end position="695"/>
    </location>
</feature>
<dbReference type="NCBIfam" id="TIGR00916">
    <property type="entry name" value="2A0604s01"/>
    <property type="match status" value="1"/>
</dbReference>
<dbReference type="EMBL" id="CP114040">
    <property type="protein sequence ID" value="WAS98691.1"/>
    <property type="molecule type" value="Genomic_DNA"/>
</dbReference>
<evidence type="ECO:0000313" key="14">
    <source>
        <dbReference type="Proteomes" id="UP001164459"/>
    </source>
</evidence>
<sequence>MRKFLKTKALLLLLMVATAVMMVVPSIAQILGTDKELPGWLTSTFDNRFKLGLDLQGGLHLEYSVAVDEALENKLDQIAAELEAGFKEKKGVVVDIERIGIDRLDIKFPDAAQVATAEDDVMGVALTDMERVDTQDESAGVIHLKMSDQRIGEHRSHAVAQALETVRRRIDAMGIAEPNIYPKNRQIVIELPGLSDTTTEIKAARHEVEDRLRPLLQQAGANQVILADSDEDPGAFRVTLTDKVARDMLHQLFAGKMIEQTIIDERLGTGVELEILPDDPGRPSAPDTVEVKLSERSRDNILEGSSDFRRLLKVVERAAVLEMRMVDDELPFGPGQRNYFQALLEGGQIGPGRGISVNKLSNYGSPKGHNVENVWAFYAKDRKTLEDFFNQLPAQWRLPASHLVAYGPDSVVIRGEPTRVWRTYIVKARAEVTGESILAANVSPDPQTGLPGVDLKLDRLGADRFEQMSGDNIGRRMAIMLDDAVMSDPVFNDRIPGGNVRITVGETPGQSVRDTANDLVKVLKSGSLPARLVKEFEIRVGADLGKDAVESGFWAFVVGLGAVVAFMAVYYRLSGLIAVFALVLNVLLILAAMAFFQATLTLPGIAGIVLTLGMAVDANVIIYERIRELVREGYTARAAIEAGYDRAFTTILDSQLTTAIAGVVLWQYGSGPIRGFAITLLIGIATSIFTAVFCTRLFFDFQANRRGFDRVSI</sequence>
<gene>
    <name evidence="9 13" type="primary">secD</name>
    <name evidence="13" type="ORF">O0S08_21365</name>
</gene>
<dbReference type="Pfam" id="PF21760">
    <property type="entry name" value="SecD_1st"/>
    <property type="match status" value="1"/>
</dbReference>
<keyword evidence="5 9" id="KW-0653">Protein transport</keyword>
<keyword evidence="6 9" id="KW-1133">Transmembrane helix</keyword>
<dbReference type="Gene3D" id="3.30.70.3400">
    <property type="match status" value="1"/>
</dbReference>
<dbReference type="InterPro" id="IPR048634">
    <property type="entry name" value="SecD_SecF_C"/>
</dbReference>
<dbReference type="Proteomes" id="UP001164459">
    <property type="component" value="Chromosome"/>
</dbReference>
<dbReference type="NCBIfam" id="TIGR01129">
    <property type="entry name" value="secD"/>
    <property type="match status" value="1"/>
</dbReference>
<dbReference type="Gene3D" id="3.30.1360.200">
    <property type="match status" value="1"/>
</dbReference>
<dbReference type="InterPro" id="IPR054384">
    <property type="entry name" value="SecDF_P1_head"/>
</dbReference>
<comment type="function">
    <text evidence="9">Part of the Sec protein translocase complex. Interacts with the SecYEG preprotein conducting channel. SecDF uses the proton motive force (PMF) to complete protein translocation after the ATP-dependent function of SecA.</text>
</comment>
<feature type="transmembrane region" description="Helical" evidence="9">
    <location>
        <begin position="675"/>
        <end position="699"/>
    </location>
</feature>
<dbReference type="Pfam" id="PF22599">
    <property type="entry name" value="SecDF_P1_head"/>
    <property type="match status" value="1"/>
</dbReference>
<organism evidence="13 14">
    <name type="scientific">Nannocystis punicea</name>
    <dbReference type="NCBI Taxonomy" id="2995304"/>
    <lineage>
        <taxon>Bacteria</taxon>
        <taxon>Pseudomonadati</taxon>
        <taxon>Myxococcota</taxon>
        <taxon>Polyangia</taxon>
        <taxon>Nannocystales</taxon>
        <taxon>Nannocystaceae</taxon>
        <taxon>Nannocystis</taxon>
    </lineage>
</organism>
<evidence type="ECO:0000256" key="5">
    <source>
        <dbReference type="ARBA" id="ARBA00022927"/>
    </source>
</evidence>
<name>A0ABY7HHA2_9BACT</name>
<dbReference type="InterPro" id="IPR005791">
    <property type="entry name" value="SecD"/>
</dbReference>